<dbReference type="NCBIfam" id="TIGR01759">
    <property type="entry name" value="MalateDH-SF1"/>
    <property type="match status" value="1"/>
</dbReference>
<comment type="similarity">
    <text evidence="1">Belongs to the LDH/MDH superfamily. MDH type 2 family.</text>
</comment>
<feature type="binding site" evidence="8">
    <location>
        <position position="50"/>
    </location>
    <ligand>
        <name>substrate</name>
    </ligand>
</feature>
<dbReference type="Proteomes" id="UP001431656">
    <property type="component" value="Chromosome"/>
</dbReference>
<dbReference type="InterPro" id="IPR001557">
    <property type="entry name" value="L-lactate/malate_DH"/>
</dbReference>
<evidence type="ECO:0000256" key="6">
    <source>
        <dbReference type="ARBA" id="ARBA00048313"/>
    </source>
</evidence>
<feature type="binding site" evidence="8">
    <location>
        <position position="120"/>
    </location>
    <ligand>
        <name>substrate</name>
    </ligand>
</feature>
<evidence type="ECO:0000256" key="9">
    <source>
        <dbReference type="PIRSR" id="PIRSR000102-3"/>
    </source>
</evidence>
<dbReference type="InterPro" id="IPR001252">
    <property type="entry name" value="Malate_DH_AS"/>
</dbReference>
<evidence type="ECO:0000256" key="11">
    <source>
        <dbReference type="RuleBase" id="RU003369"/>
    </source>
</evidence>
<sequence>MPGAVKVLEGVAMELEDCAFPTLCGVEIGDGANHIFDGANVAMLVGASPRTKGMERSDLLGANGAIFAAQGQALAANAASDLRVVVTGNPANTNAYIAYHNAPGVPAERFTALTRLDHNRALHQLAVKAKRPVGEVTNMTIWGNHSSTQYPDVFNARINGENAACWVGDDAWINFEFIPTVAKRGAAVIAARGASSAASAADATIKHVRDWFAGTPAGGWTSMGVVSDGSYDVPAGLVSSFPVTTSKGDWKIVQDLPISAFARHFIQTSVSELVSEAEAVKELGFVK</sequence>
<reference evidence="14" key="1">
    <citation type="journal article" date="2024" name="Int. J. Syst. Evol. Microbiol.">
        <title>Brooklawnia propionicigenes sp. nov., a facultatively anaerobic, propionate-producing bacterium isolated from a methanogenic reactor treating waste from cattle farms.</title>
        <authorList>
            <person name="Akita Y."/>
            <person name="Ueki A."/>
            <person name="Tonouchi A."/>
            <person name="Sugawara Y."/>
            <person name="Honma S."/>
            <person name="Kaku N."/>
            <person name="Ueki K."/>
        </authorList>
    </citation>
    <scope>NUCLEOTIDE SEQUENCE</scope>
    <source>
        <strain evidence="14">SH051</strain>
    </source>
</reference>
<gene>
    <name evidence="14" type="ORF">brsh051_03470</name>
</gene>
<dbReference type="Gene3D" id="3.90.110.10">
    <property type="entry name" value="Lactate dehydrogenase/glycoside hydrolase, family 4, C-terminal"/>
    <property type="match status" value="1"/>
</dbReference>
<keyword evidence="5 9" id="KW-0520">NAD</keyword>
<evidence type="ECO:0000256" key="8">
    <source>
        <dbReference type="PIRSR" id="PIRSR000102-2"/>
    </source>
</evidence>
<evidence type="ECO:0000256" key="1">
    <source>
        <dbReference type="ARBA" id="ARBA00009613"/>
    </source>
</evidence>
<dbReference type="SUPFAM" id="SSF51735">
    <property type="entry name" value="NAD(P)-binding Rossmann-fold domains"/>
    <property type="match status" value="1"/>
</dbReference>
<proteinExistence type="inferred from homology"/>
<keyword evidence="4 11" id="KW-0560">Oxidoreductase</keyword>
<accession>A0AAN0K5W5</accession>
<evidence type="ECO:0000256" key="5">
    <source>
        <dbReference type="ARBA" id="ARBA00023027"/>
    </source>
</evidence>
<feature type="binding site" evidence="8">
    <location>
        <position position="56"/>
    </location>
    <ligand>
        <name>substrate</name>
    </ligand>
</feature>
<dbReference type="InterPro" id="IPR022383">
    <property type="entry name" value="Lactate/malate_DH_C"/>
</dbReference>
<dbReference type="KEGG" id="broo:brsh051_03470"/>
<dbReference type="PANTHER" id="PTHR23382">
    <property type="entry name" value="MALATE DEHYDROGENASE"/>
    <property type="match status" value="1"/>
</dbReference>
<evidence type="ECO:0000256" key="4">
    <source>
        <dbReference type="ARBA" id="ARBA00023002"/>
    </source>
</evidence>
<evidence type="ECO:0000256" key="2">
    <source>
        <dbReference type="ARBA" id="ARBA00012995"/>
    </source>
</evidence>
<dbReference type="Gene3D" id="3.40.50.720">
    <property type="entry name" value="NAD(P)-binding Rossmann-like Domain"/>
    <property type="match status" value="1"/>
</dbReference>
<dbReference type="FunFam" id="3.40.50.720:FF:000010">
    <property type="entry name" value="Malate dehydrogenase"/>
    <property type="match status" value="1"/>
</dbReference>
<dbReference type="FunFam" id="3.90.110.10:FF:000002">
    <property type="entry name" value="Malate dehydrogenase"/>
    <property type="match status" value="1"/>
</dbReference>
<dbReference type="Pfam" id="PF02866">
    <property type="entry name" value="Ldh_1_C"/>
    <property type="match status" value="1"/>
</dbReference>
<feature type="active site" description="Proton acceptor" evidence="7">
    <location>
        <position position="145"/>
    </location>
</feature>
<dbReference type="InterPro" id="IPR015955">
    <property type="entry name" value="Lactate_DH/Glyco_Ohase_4_C"/>
</dbReference>
<dbReference type="PIRSF" id="PIRSF000102">
    <property type="entry name" value="Lac_mal_DH"/>
    <property type="match status" value="1"/>
</dbReference>
<dbReference type="InterPro" id="IPR036291">
    <property type="entry name" value="NAD(P)-bd_dom_sf"/>
</dbReference>
<evidence type="ECO:0000256" key="10">
    <source>
        <dbReference type="RuleBase" id="RU000422"/>
    </source>
</evidence>
<evidence type="ECO:0000313" key="14">
    <source>
        <dbReference type="EMBL" id="BEH01066.1"/>
    </source>
</evidence>
<feature type="domain" description="Lactate/malate dehydrogenase C-terminal" evidence="13">
    <location>
        <begin position="114"/>
        <end position="282"/>
    </location>
</feature>
<evidence type="ECO:0000259" key="12">
    <source>
        <dbReference type="Pfam" id="PF00056"/>
    </source>
</evidence>
<feature type="domain" description="Lactate/malate dehydrogenase N-terminal" evidence="12">
    <location>
        <begin position="6"/>
        <end position="106"/>
    </location>
</feature>
<evidence type="ECO:0000256" key="3">
    <source>
        <dbReference type="ARBA" id="ARBA00020382"/>
    </source>
</evidence>
<feature type="binding site" evidence="9">
    <location>
        <position position="63"/>
    </location>
    <ligand>
        <name>NAD(+)</name>
        <dbReference type="ChEBI" id="CHEBI:57540"/>
    </ligand>
</feature>
<dbReference type="InterPro" id="IPR010945">
    <property type="entry name" value="Malate_DH_type2"/>
</dbReference>
<dbReference type="GO" id="GO:0006108">
    <property type="term" value="P:malate metabolic process"/>
    <property type="evidence" value="ECO:0007669"/>
    <property type="project" value="InterPro"/>
</dbReference>
<dbReference type="GO" id="GO:0006099">
    <property type="term" value="P:tricarboxylic acid cycle"/>
    <property type="evidence" value="ECO:0007669"/>
    <property type="project" value="UniProtKB-KW"/>
</dbReference>
<dbReference type="SUPFAM" id="SSF56327">
    <property type="entry name" value="LDH C-terminal domain-like"/>
    <property type="match status" value="1"/>
</dbReference>
<dbReference type="InterPro" id="IPR001236">
    <property type="entry name" value="Lactate/malate_DH_N"/>
</dbReference>
<dbReference type="EMBL" id="AP028056">
    <property type="protein sequence ID" value="BEH01066.1"/>
    <property type="molecule type" value="Genomic_DNA"/>
</dbReference>
<dbReference type="GO" id="GO:0030060">
    <property type="term" value="F:L-malate dehydrogenase (NAD+) activity"/>
    <property type="evidence" value="ECO:0007669"/>
    <property type="project" value="UniProtKB-EC"/>
</dbReference>
<evidence type="ECO:0000313" key="15">
    <source>
        <dbReference type="Proteomes" id="UP001431656"/>
    </source>
</evidence>
<dbReference type="Pfam" id="PF00056">
    <property type="entry name" value="Ldh_1_N"/>
    <property type="match status" value="1"/>
</dbReference>
<keyword evidence="15" id="KW-1185">Reference proteome</keyword>
<name>A0AAN0K5W5_9ACTN</name>
<dbReference type="PROSITE" id="PS00068">
    <property type="entry name" value="MDH"/>
    <property type="match status" value="1"/>
</dbReference>
<feature type="binding site" evidence="8">
    <location>
        <position position="89"/>
    </location>
    <ligand>
        <name>substrate</name>
    </ligand>
</feature>
<evidence type="ECO:0000259" key="13">
    <source>
        <dbReference type="Pfam" id="PF02866"/>
    </source>
</evidence>
<dbReference type="NCBIfam" id="NF003916">
    <property type="entry name" value="PRK05442.1"/>
    <property type="match status" value="1"/>
</dbReference>
<dbReference type="AlphaFoldDB" id="A0AAN0K5W5"/>
<evidence type="ECO:0000256" key="7">
    <source>
        <dbReference type="PIRSR" id="PIRSR000102-1"/>
    </source>
</evidence>
<comment type="catalytic activity">
    <reaction evidence="6 10">
        <text>(S)-malate + NAD(+) = oxaloacetate + NADH + H(+)</text>
        <dbReference type="Rhea" id="RHEA:21432"/>
        <dbReference type="ChEBI" id="CHEBI:15378"/>
        <dbReference type="ChEBI" id="CHEBI:15589"/>
        <dbReference type="ChEBI" id="CHEBI:16452"/>
        <dbReference type="ChEBI" id="CHEBI:57540"/>
        <dbReference type="ChEBI" id="CHEBI:57945"/>
        <dbReference type="EC" id="1.1.1.37"/>
    </reaction>
</comment>
<organism evidence="14 15">
    <name type="scientific">Brooklawnia propionicigenes</name>
    <dbReference type="NCBI Taxonomy" id="3041175"/>
    <lineage>
        <taxon>Bacteria</taxon>
        <taxon>Bacillati</taxon>
        <taxon>Actinomycetota</taxon>
        <taxon>Actinomycetes</taxon>
        <taxon>Propionibacteriales</taxon>
        <taxon>Propionibacteriaceae</taxon>
        <taxon>Brooklawnia</taxon>
    </lineage>
</organism>
<keyword evidence="10" id="KW-0816">Tricarboxylic acid cycle</keyword>
<protein>
    <recommendedName>
        <fullName evidence="3 10">Malate dehydrogenase</fullName>
        <ecNumber evidence="2 10">1.1.1.37</ecNumber>
    </recommendedName>
</protein>
<dbReference type="EC" id="1.1.1.37" evidence="2 10"/>